<keyword evidence="1" id="KW-1133">Transmembrane helix</keyword>
<sequence>MKYEFLKLNRWLVLILITIFIGIGILPLLQNKNNQTDLNSQKERFYQENHELLQSAVQSMKATEAPDDLIAASERELAAYQDGLSGLARNNQQQQITAELKIAEIQLEKAKKGYLLGATIPELELKVKELNFFQHSKLKWVDPFFTAVPPASNFLLDTFLQLSYPLLLSMGALFIALVCSYEQRKNTVNFMRITPQKPSAIMWHKISVMMLTLSGFLIIGTSGIFIFAALKGGVGNFDYPIFFLDSKEAIHQTTILSYLLLLFFSTLLFFFLLTLIGYLLQSISTPFLLIFFILELSIFPLALGGMSDFIPVMIARILPTNYWDFPRLILGYNPWGSAAISFEKGIFFMILSIMLLFILNLVVMKNKTQQTISR</sequence>
<evidence type="ECO:0000256" key="1">
    <source>
        <dbReference type="SAM" id="Phobius"/>
    </source>
</evidence>
<feature type="transmembrane region" description="Helical" evidence="1">
    <location>
        <begin position="287"/>
        <end position="306"/>
    </location>
</feature>
<evidence type="ECO:0000313" key="2">
    <source>
        <dbReference type="EMBL" id="MFC4711071.1"/>
    </source>
</evidence>
<protein>
    <recommendedName>
        <fullName evidence="4">ABC transporter permease</fullName>
    </recommendedName>
</protein>
<keyword evidence="3" id="KW-1185">Reference proteome</keyword>
<feature type="transmembrane region" description="Helical" evidence="1">
    <location>
        <begin position="12"/>
        <end position="29"/>
    </location>
</feature>
<proteinExistence type="predicted"/>
<feature type="transmembrane region" description="Helical" evidence="1">
    <location>
        <begin position="162"/>
        <end position="181"/>
    </location>
</feature>
<feature type="transmembrane region" description="Helical" evidence="1">
    <location>
        <begin position="202"/>
        <end position="230"/>
    </location>
</feature>
<reference evidence="3" key="1">
    <citation type="journal article" date="2019" name="Int. J. Syst. Evol. Microbiol.">
        <title>The Global Catalogue of Microorganisms (GCM) 10K type strain sequencing project: providing services to taxonomists for standard genome sequencing and annotation.</title>
        <authorList>
            <consortium name="The Broad Institute Genomics Platform"/>
            <consortium name="The Broad Institute Genome Sequencing Center for Infectious Disease"/>
            <person name="Wu L."/>
            <person name="Ma J."/>
        </authorList>
    </citation>
    <scope>NUCLEOTIDE SEQUENCE [LARGE SCALE GENOMIC DNA]</scope>
    <source>
        <strain evidence="3">CGMCC 1.19061</strain>
    </source>
</reference>
<keyword evidence="1" id="KW-0472">Membrane</keyword>
<evidence type="ECO:0000313" key="3">
    <source>
        <dbReference type="Proteomes" id="UP001596026"/>
    </source>
</evidence>
<gene>
    <name evidence="2" type="ORF">ACFO3L_10700</name>
</gene>
<name>A0ABV9M7I1_9ENTE</name>
<accession>A0ABV9M7I1</accession>
<evidence type="ECO:0008006" key="4">
    <source>
        <dbReference type="Google" id="ProtNLM"/>
    </source>
</evidence>
<organism evidence="2 3">
    <name type="scientific">Enterococcus eurekensis</name>
    <dbReference type="NCBI Taxonomy" id="1159753"/>
    <lineage>
        <taxon>Bacteria</taxon>
        <taxon>Bacillati</taxon>
        <taxon>Bacillota</taxon>
        <taxon>Bacilli</taxon>
        <taxon>Lactobacillales</taxon>
        <taxon>Enterococcaceae</taxon>
        <taxon>Enterococcus</taxon>
    </lineage>
</organism>
<keyword evidence="1" id="KW-0812">Transmembrane</keyword>
<feature type="transmembrane region" description="Helical" evidence="1">
    <location>
        <begin position="345"/>
        <end position="364"/>
    </location>
</feature>
<dbReference type="RefSeq" id="WP_379967258.1">
    <property type="nucleotide sequence ID" value="NZ_JBHSGT010000063.1"/>
</dbReference>
<dbReference type="Proteomes" id="UP001596026">
    <property type="component" value="Unassembled WGS sequence"/>
</dbReference>
<dbReference type="EMBL" id="JBHSGT010000063">
    <property type="protein sequence ID" value="MFC4711071.1"/>
    <property type="molecule type" value="Genomic_DNA"/>
</dbReference>
<comment type="caution">
    <text evidence="2">The sequence shown here is derived from an EMBL/GenBank/DDBJ whole genome shotgun (WGS) entry which is preliminary data.</text>
</comment>
<feature type="transmembrane region" description="Helical" evidence="1">
    <location>
        <begin position="255"/>
        <end position="280"/>
    </location>
</feature>